<protein>
    <submittedName>
        <fullName evidence="1">Uncharacterized protein</fullName>
    </submittedName>
</protein>
<reference evidence="1" key="1">
    <citation type="journal article" date="2014" name="Front. Microbiol.">
        <title>High frequency of phylogenetically diverse reductive dehalogenase-homologous genes in deep subseafloor sedimentary metagenomes.</title>
        <authorList>
            <person name="Kawai M."/>
            <person name="Futagami T."/>
            <person name="Toyoda A."/>
            <person name="Takaki Y."/>
            <person name="Nishi S."/>
            <person name="Hori S."/>
            <person name="Arai W."/>
            <person name="Tsubouchi T."/>
            <person name="Morono Y."/>
            <person name="Uchiyama I."/>
            <person name="Ito T."/>
            <person name="Fujiyama A."/>
            <person name="Inagaki F."/>
            <person name="Takami H."/>
        </authorList>
    </citation>
    <scope>NUCLEOTIDE SEQUENCE</scope>
    <source>
        <strain evidence="1">Expedition CK06-06</strain>
    </source>
</reference>
<name>X1E3F4_9ZZZZ</name>
<sequence length="39" mass="4547">DLIMVIDNGEIKKWENTVNLLKNAVYTRAYITDSSYLKN</sequence>
<feature type="non-terminal residue" evidence="1">
    <location>
        <position position="1"/>
    </location>
</feature>
<proteinExistence type="predicted"/>
<dbReference type="EMBL" id="BARU01002406">
    <property type="protein sequence ID" value="GAH27796.1"/>
    <property type="molecule type" value="Genomic_DNA"/>
</dbReference>
<comment type="caution">
    <text evidence="1">The sequence shown here is derived from an EMBL/GenBank/DDBJ whole genome shotgun (WGS) entry which is preliminary data.</text>
</comment>
<organism evidence="1">
    <name type="scientific">marine sediment metagenome</name>
    <dbReference type="NCBI Taxonomy" id="412755"/>
    <lineage>
        <taxon>unclassified sequences</taxon>
        <taxon>metagenomes</taxon>
        <taxon>ecological metagenomes</taxon>
    </lineage>
</organism>
<dbReference type="AlphaFoldDB" id="X1E3F4"/>
<evidence type="ECO:0000313" key="1">
    <source>
        <dbReference type="EMBL" id="GAH27796.1"/>
    </source>
</evidence>
<accession>X1E3F4</accession>
<gene>
    <name evidence="1" type="ORF">S03H2_05693</name>
</gene>